<dbReference type="SMART" id="SM00897">
    <property type="entry name" value="FIST"/>
    <property type="match status" value="1"/>
</dbReference>
<evidence type="ECO:0000313" key="2">
    <source>
        <dbReference type="EMBL" id="ORY82975.1"/>
    </source>
</evidence>
<protein>
    <recommendedName>
        <fullName evidence="1">FIST domain-containing protein</fullName>
    </recommendedName>
</protein>
<keyword evidence="3" id="KW-1185">Reference proteome</keyword>
<evidence type="ECO:0000313" key="3">
    <source>
        <dbReference type="Proteomes" id="UP000193467"/>
    </source>
</evidence>
<comment type="caution">
    <text evidence="2">The sequence shown here is derived from an EMBL/GenBank/DDBJ whole genome shotgun (WGS) entry which is preliminary data.</text>
</comment>
<dbReference type="InParanoid" id="A0A1Y2FJK8"/>
<dbReference type="Proteomes" id="UP000193467">
    <property type="component" value="Unassembled WGS sequence"/>
</dbReference>
<reference evidence="2 3" key="1">
    <citation type="submission" date="2016-07" db="EMBL/GenBank/DDBJ databases">
        <title>Pervasive Adenine N6-methylation of Active Genes in Fungi.</title>
        <authorList>
            <consortium name="DOE Joint Genome Institute"/>
            <person name="Mondo S.J."/>
            <person name="Dannebaum R.O."/>
            <person name="Kuo R.C."/>
            <person name="Labutti K."/>
            <person name="Haridas S."/>
            <person name="Kuo A."/>
            <person name="Salamov A."/>
            <person name="Ahrendt S.R."/>
            <person name="Lipzen A."/>
            <person name="Sullivan W."/>
            <person name="Andreopoulos W.B."/>
            <person name="Clum A."/>
            <person name="Lindquist E."/>
            <person name="Daum C."/>
            <person name="Ramamoorthy G.K."/>
            <person name="Gryganskyi A."/>
            <person name="Culley D."/>
            <person name="Magnuson J.K."/>
            <person name="James T.Y."/>
            <person name="O'Malley M.A."/>
            <person name="Stajich J.E."/>
            <person name="Spatafora J.W."/>
            <person name="Visel A."/>
            <person name="Grigoriev I.V."/>
        </authorList>
    </citation>
    <scope>NUCLEOTIDE SEQUENCE [LARGE SCALE GENOMIC DNA]</scope>
    <source>
        <strain evidence="2 3">62-1032</strain>
    </source>
</reference>
<dbReference type="InterPro" id="IPR013702">
    <property type="entry name" value="FIST_domain_N"/>
</dbReference>
<proteinExistence type="predicted"/>
<dbReference type="AlphaFoldDB" id="A0A1Y2FJK8"/>
<dbReference type="Pfam" id="PF08495">
    <property type="entry name" value="FIST"/>
    <property type="match status" value="1"/>
</dbReference>
<evidence type="ECO:0000259" key="1">
    <source>
        <dbReference type="SMART" id="SM00897"/>
    </source>
</evidence>
<sequence>MLARTRLTRRLQNARRTVWTCSTLISNSPAALVERLASSPLPSSPPAVTVYSISKNIPAALISTIQSTLPPSPSLGAITELLPASATSHLAPSLDLKPSEEAYSIAVASYTPTGTSRIIPFQSSLTGRPNISLGREIKQSAGEDEVDAGFEAFLSGKKWGFGDNSNLKEGKRATIEELEGVKPTDVKQLVFFTADRIQPFLGALSSYPSTAKIGLVGSSTPFHSSSAAPFSLYHDGHSASAGAVGVAVLDSAPSKPVTIDYAGLESFGDVMQVTNSKGNIVLTLSEQNAARLLLNAVQALPKPGDGSAGHRMEEKEKEFYAAVFDSKPELPLDLTTARHVSQIMAGDPSRGAMSVDTEEEVKEGYYLAFLHRPIPSTTPSPPPGILQPTPAHSLTFLSVPSSHSPPQSLDETPRKGNVVVLDSFVAASENGVIVSKVGGAGSWVCKIEGVGEQLE</sequence>
<feature type="domain" description="FIST" evidence="1">
    <location>
        <begin position="44"/>
        <end position="288"/>
    </location>
</feature>
<accession>A0A1Y2FJK8</accession>
<name>A0A1Y2FJK8_9BASI</name>
<dbReference type="OrthoDB" id="10251508at2759"/>
<gene>
    <name evidence="2" type="ORF">BCR35DRAFT_352130</name>
</gene>
<dbReference type="EMBL" id="MCGR01000020">
    <property type="protein sequence ID" value="ORY82975.1"/>
    <property type="molecule type" value="Genomic_DNA"/>
</dbReference>
<organism evidence="2 3">
    <name type="scientific">Leucosporidium creatinivorum</name>
    <dbReference type="NCBI Taxonomy" id="106004"/>
    <lineage>
        <taxon>Eukaryota</taxon>
        <taxon>Fungi</taxon>
        <taxon>Dikarya</taxon>
        <taxon>Basidiomycota</taxon>
        <taxon>Pucciniomycotina</taxon>
        <taxon>Microbotryomycetes</taxon>
        <taxon>Leucosporidiales</taxon>
        <taxon>Leucosporidium</taxon>
    </lineage>
</organism>